<organism evidence="2 3">
    <name type="scientific">Salinicola acroporae</name>
    <dbReference type="NCBI Taxonomy" id="1541440"/>
    <lineage>
        <taxon>Bacteria</taxon>
        <taxon>Pseudomonadati</taxon>
        <taxon>Pseudomonadota</taxon>
        <taxon>Gammaproteobacteria</taxon>
        <taxon>Oceanospirillales</taxon>
        <taxon>Halomonadaceae</taxon>
        <taxon>Salinicola</taxon>
    </lineage>
</organism>
<dbReference type="Proteomes" id="UP001162135">
    <property type="component" value="Unassembled WGS sequence"/>
</dbReference>
<sequence>MLLTFLIARDGVLGIADAVSEHSTPDCICGAFDGRTFRDVGDPGWQAWDGADRAWNWRGSSEALLPTQPIEIERYVGPLLLSHGTSDRVWSVAMTRRLEARLQAHGRSPEVHYYEGEDHIPRSEAENTHHTQLLGFFARHLAG</sequence>
<reference evidence="2" key="1">
    <citation type="journal article" date="2015" name="Antonie Van Leeuwenhoek">
        <title>Comparative 16S rRNA signatures and multilocus sequence analysis for the genus Salinicola and description of Salinicola acroporae sp. nov., isolated from coral Acropora digitifera.</title>
        <authorList>
            <person name="Lepcha R.T."/>
            <person name="Poddar A."/>
            <person name="Schumann P."/>
            <person name="Das S.K."/>
        </authorList>
    </citation>
    <scope>NUCLEOTIDE SEQUENCE</scope>
    <source>
        <strain evidence="2">S4-41</strain>
    </source>
</reference>
<evidence type="ECO:0000313" key="3">
    <source>
        <dbReference type="Proteomes" id="UP001162135"/>
    </source>
</evidence>
<gene>
    <name evidence="2" type="ORF">CUR86_17905</name>
</gene>
<evidence type="ECO:0000259" key="1">
    <source>
        <dbReference type="Pfam" id="PF00326"/>
    </source>
</evidence>
<feature type="domain" description="Peptidase S9 prolyl oligopeptidase catalytic" evidence="1">
    <location>
        <begin position="49"/>
        <end position="142"/>
    </location>
</feature>
<dbReference type="InterPro" id="IPR001375">
    <property type="entry name" value="Peptidase_S9_cat"/>
</dbReference>
<proteinExistence type="predicted"/>
<reference evidence="2" key="2">
    <citation type="submission" date="2017-11" db="EMBL/GenBank/DDBJ databases">
        <authorList>
            <person name="Das S.K."/>
        </authorList>
    </citation>
    <scope>NUCLEOTIDE SEQUENCE</scope>
    <source>
        <strain evidence="2">S4-41</strain>
    </source>
</reference>
<dbReference type="EMBL" id="PGFS01000001">
    <property type="protein sequence ID" value="MDH4574108.1"/>
    <property type="molecule type" value="Genomic_DNA"/>
</dbReference>
<evidence type="ECO:0000313" key="2">
    <source>
        <dbReference type="EMBL" id="MDH4574108.1"/>
    </source>
</evidence>
<keyword evidence="3" id="KW-1185">Reference proteome</keyword>
<dbReference type="Pfam" id="PF00326">
    <property type="entry name" value="Peptidase_S9"/>
    <property type="match status" value="1"/>
</dbReference>
<accession>A0ABT6I9A8</accession>
<name>A0ABT6I9A8_9GAMM</name>
<protein>
    <recommendedName>
        <fullName evidence="1">Peptidase S9 prolyl oligopeptidase catalytic domain-containing protein</fullName>
    </recommendedName>
</protein>
<dbReference type="Gene3D" id="3.40.50.1820">
    <property type="entry name" value="alpha/beta hydrolase"/>
    <property type="match status" value="1"/>
</dbReference>
<dbReference type="InterPro" id="IPR029058">
    <property type="entry name" value="AB_hydrolase_fold"/>
</dbReference>
<comment type="caution">
    <text evidence="2">The sequence shown here is derived from an EMBL/GenBank/DDBJ whole genome shotgun (WGS) entry which is preliminary data.</text>
</comment>
<dbReference type="SUPFAM" id="SSF53474">
    <property type="entry name" value="alpha/beta-Hydrolases"/>
    <property type="match status" value="1"/>
</dbReference>